<comment type="caution">
    <text evidence="1">The sequence shown here is derived from an EMBL/GenBank/DDBJ whole genome shotgun (WGS) entry which is preliminary data.</text>
</comment>
<gene>
    <name evidence="1" type="ORF">C7S16_4157</name>
</gene>
<protein>
    <submittedName>
        <fullName evidence="1">Uncharacterized protein</fullName>
    </submittedName>
</protein>
<proteinExistence type="predicted"/>
<dbReference type="Proteomes" id="UP001272137">
    <property type="component" value="Unassembled WGS sequence"/>
</dbReference>
<evidence type="ECO:0000313" key="2">
    <source>
        <dbReference type="Proteomes" id="UP001272137"/>
    </source>
</evidence>
<dbReference type="EMBL" id="QXCT01000001">
    <property type="protein sequence ID" value="MDW9251813.1"/>
    <property type="molecule type" value="Genomic_DNA"/>
</dbReference>
<name>A0AAW9CLM8_BURTH</name>
<accession>A0AAW9CLM8</accession>
<sequence>MHRAHQHAVLQRSETELQRSRQVGIEGHRSLFFCNGLHKYIDGRQ</sequence>
<evidence type="ECO:0000313" key="1">
    <source>
        <dbReference type="EMBL" id="MDW9251813.1"/>
    </source>
</evidence>
<dbReference type="AlphaFoldDB" id="A0AAW9CLM8"/>
<organism evidence="1 2">
    <name type="scientific">Burkholderia thailandensis</name>
    <dbReference type="NCBI Taxonomy" id="57975"/>
    <lineage>
        <taxon>Bacteria</taxon>
        <taxon>Pseudomonadati</taxon>
        <taxon>Pseudomonadota</taxon>
        <taxon>Betaproteobacteria</taxon>
        <taxon>Burkholderiales</taxon>
        <taxon>Burkholderiaceae</taxon>
        <taxon>Burkholderia</taxon>
        <taxon>pseudomallei group</taxon>
    </lineage>
</organism>
<reference evidence="1" key="1">
    <citation type="submission" date="2018-08" db="EMBL/GenBank/DDBJ databases">
        <title>Identification of Burkholderia cepacia strains that express a Burkholderia pseudomallei-like capsular polysaccharide.</title>
        <authorList>
            <person name="Burtnick M.N."/>
            <person name="Vongsouvath M."/>
            <person name="Newton P."/>
            <person name="Wuthiekanun V."/>
            <person name="Limmathurotsakul D."/>
            <person name="Brett P.J."/>
            <person name="Chantratita N."/>
            <person name="Dance D.A."/>
        </authorList>
    </citation>
    <scope>NUCLEOTIDE SEQUENCE</scope>
    <source>
        <strain evidence="1">SBXCC001</strain>
    </source>
</reference>